<dbReference type="OrthoDB" id="3769541at2759"/>
<reference evidence="2" key="1">
    <citation type="journal article" date="2020" name="Stud. Mycol.">
        <title>101 Dothideomycetes genomes: a test case for predicting lifestyles and emergence of pathogens.</title>
        <authorList>
            <person name="Haridas S."/>
            <person name="Albert R."/>
            <person name="Binder M."/>
            <person name="Bloem J."/>
            <person name="Labutti K."/>
            <person name="Salamov A."/>
            <person name="Andreopoulos B."/>
            <person name="Baker S."/>
            <person name="Barry K."/>
            <person name="Bills G."/>
            <person name="Bluhm B."/>
            <person name="Cannon C."/>
            <person name="Castanera R."/>
            <person name="Culley D."/>
            <person name="Daum C."/>
            <person name="Ezra D."/>
            <person name="Gonzalez J."/>
            <person name="Henrissat B."/>
            <person name="Kuo A."/>
            <person name="Liang C."/>
            <person name="Lipzen A."/>
            <person name="Lutzoni F."/>
            <person name="Magnuson J."/>
            <person name="Mondo S."/>
            <person name="Nolan M."/>
            <person name="Ohm R."/>
            <person name="Pangilinan J."/>
            <person name="Park H.-J."/>
            <person name="Ramirez L."/>
            <person name="Alfaro M."/>
            <person name="Sun H."/>
            <person name="Tritt A."/>
            <person name="Yoshinaga Y."/>
            <person name="Zwiers L.-H."/>
            <person name="Turgeon B."/>
            <person name="Goodwin S."/>
            <person name="Spatafora J."/>
            <person name="Crous P."/>
            <person name="Grigoriev I."/>
        </authorList>
    </citation>
    <scope>NUCLEOTIDE SEQUENCE</scope>
    <source>
        <strain evidence="2">CBS 113818</strain>
    </source>
</reference>
<feature type="region of interest" description="Disordered" evidence="1">
    <location>
        <begin position="187"/>
        <end position="213"/>
    </location>
</feature>
<accession>A0A6A6ZYY9</accession>
<name>A0A6A6ZYY9_9PLEO</name>
<feature type="compositionally biased region" description="Low complexity" evidence="1">
    <location>
        <begin position="203"/>
        <end position="213"/>
    </location>
</feature>
<feature type="region of interest" description="Disordered" evidence="1">
    <location>
        <begin position="1"/>
        <end position="61"/>
    </location>
</feature>
<feature type="region of interest" description="Disordered" evidence="1">
    <location>
        <begin position="292"/>
        <end position="312"/>
    </location>
</feature>
<feature type="region of interest" description="Disordered" evidence="1">
    <location>
        <begin position="90"/>
        <end position="118"/>
    </location>
</feature>
<dbReference type="AlphaFoldDB" id="A0A6A6ZYY9"/>
<organism evidence="2 3">
    <name type="scientific">Ophiobolus disseminans</name>
    <dbReference type="NCBI Taxonomy" id="1469910"/>
    <lineage>
        <taxon>Eukaryota</taxon>
        <taxon>Fungi</taxon>
        <taxon>Dikarya</taxon>
        <taxon>Ascomycota</taxon>
        <taxon>Pezizomycotina</taxon>
        <taxon>Dothideomycetes</taxon>
        <taxon>Pleosporomycetidae</taxon>
        <taxon>Pleosporales</taxon>
        <taxon>Pleosporineae</taxon>
        <taxon>Phaeosphaeriaceae</taxon>
        <taxon>Ophiobolus</taxon>
    </lineage>
</organism>
<evidence type="ECO:0000256" key="1">
    <source>
        <dbReference type="SAM" id="MobiDB-lite"/>
    </source>
</evidence>
<keyword evidence="3" id="KW-1185">Reference proteome</keyword>
<feature type="compositionally biased region" description="Basic residues" evidence="1">
    <location>
        <begin position="30"/>
        <end position="56"/>
    </location>
</feature>
<sequence>MPRPCQIRRETTAAKKRSRPNPKPAGPPPIRHKARQKAVHNAARRGRGRGGGHSRNQRSGDGIAANQDFISFGSTGNNFNVLNGAGSRHDPIALDEGDSFEDGEITDSNSDSGDDSDMKELGALTINVEAQPVRGARPPRPTVMFPMKEALTIYRRLQKAGFPLVRPTRVRYGPHDTVAVDRSYATSSSNISPVSTDMSRQPSTSTAASGSTMGARERIMGRDYIFDFGVHNGRPFADVPDAYLRTLAGQPTLVDKHPGLKEAFDYYRPGMRLTAPTKRQYAISSLEALQAPSRGTRNQGTRGAARVPSHKPWTDYRFPRGAHMGAKLNEVSDNYLRTLEGMDSVMENWIGLREALQDYYAKTGRQPRGPR</sequence>
<proteinExistence type="predicted"/>
<dbReference type="Proteomes" id="UP000799424">
    <property type="component" value="Unassembled WGS sequence"/>
</dbReference>
<dbReference type="EMBL" id="MU006227">
    <property type="protein sequence ID" value="KAF2825734.1"/>
    <property type="molecule type" value="Genomic_DNA"/>
</dbReference>
<feature type="compositionally biased region" description="Acidic residues" evidence="1">
    <location>
        <begin position="93"/>
        <end position="105"/>
    </location>
</feature>
<gene>
    <name evidence="2" type="ORF">CC86DRAFT_406997</name>
</gene>
<feature type="compositionally biased region" description="Polar residues" evidence="1">
    <location>
        <begin position="187"/>
        <end position="202"/>
    </location>
</feature>
<evidence type="ECO:0000313" key="3">
    <source>
        <dbReference type="Proteomes" id="UP000799424"/>
    </source>
</evidence>
<protein>
    <submittedName>
        <fullName evidence="2">Uncharacterized protein</fullName>
    </submittedName>
</protein>
<evidence type="ECO:0000313" key="2">
    <source>
        <dbReference type="EMBL" id="KAF2825734.1"/>
    </source>
</evidence>